<dbReference type="EMBL" id="CP036276">
    <property type="protein sequence ID" value="QDU41850.1"/>
    <property type="molecule type" value="Genomic_DNA"/>
</dbReference>
<reference evidence="3 4" key="1">
    <citation type="submission" date="2019-02" db="EMBL/GenBank/DDBJ databases">
        <title>Deep-cultivation of Planctomycetes and their phenomic and genomic characterization uncovers novel biology.</title>
        <authorList>
            <person name="Wiegand S."/>
            <person name="Jogler M."/>
            <person name="Boedeker C."/>
            <person name="Pinto D."/>
            <person name="Vollmers J."/>
            <person name="Rivas-Marin E."/>
            <person name="Kohn T."/>
            <person name="Peeters S.H."/>
            <person name="Heuer A."/>
            <person name="Rast P."/>
            <person name="Oberbeckmann S."/>
            <person name="Bunk B."/>
            <person name="Jeske O."/>
            <person name="Meyerdierks A."/>
            <person name="Storesund J.E."/>
            <person name="Kallscheuer N."/>
            <person name="Luecker S."/>
            <person name="Lage O.M."/>
            <person name="Pohl T."/>
            <person name="Merkel B.J."/>
            <person name="Hornburger P."/>
            <person name="Mueller R.-W."/>
            <person name="Bruemmer F."/>
            <person name="Labrenz M."/>
            <person name="Spormann A.M."/>
            <person name="Op den Camp H."/>
            <person name="Overmann J."/>
            <person name="Amann R."/>
            <person name="Jetten M.S.M."/>
            <person name="Mascher T."/>
            <person name="Medema M.H."/>
            <person name="Devos D.P."/>
            <person name="Kaster A.-K."/>
            <person name="Ovreas L."/>
            <person name="Rohde M."/>
            <person name="Galperin M.Y."/>
            <person name="Jogler C."/>
        </authorList>
    </citation>
    <scope>NUCLEOTIDE SEQUENCE [LARGE SCALE GENOMIC DNA]</scope>
    <source>
        <strain evidence="3 4">Mal52</strain>
    </source>
</reference>
<keyword evidence="2" id="KW-0812">Transmembrane</keyword>
<dbReference type="GO" id="GO:1990351">
    <property type="term" value="C:transporter complex"/>
    <property type="evidence" value="ECO:0007669"/>
    <property type="project" value="TreeGrafter"/>
</dbReference>
<dbReference type="KEGG" id="sdyn:Mal52_03040"/>
<evidence type="ECO:0000256" key="2">
    <source>
        <dbReference type="SAM" id="Phobius"/>
    </source>
</evidence>
<dbReference type="PANTHER" id="PTHR30189:SF1">
    <property type="entry name" value="LPS-ASSEMBLY PROTEIN LPTD"/>
    <property type="match status" value="1"/>
</dbReference>
<dbReference type="AlphaFoldDB" id="A0A517ZHA2"/>
<evidence type="ECO:0000256" key="1">
    <source>
        <dbReference type="SAM" id="MobiDB-lite"/>
    </source>
</evidence>
<dbReference type="GO" id="GO:0009279">
    <property type="term" value="C:cell outer membrane"/>
    <property type="evidence" value="ECO:0007669"/>
    <property type="project" value="TreeGrafter"/>
</dbReference>
<proteinExistence type="predicted"/>
<evidence type="ECO:0000313" key="4">
    <source>
        <dbReference type="Proteomes" id="UP000319383"/>
    </source>
</evidence>
<name>A0A517ZHA2_9PLAN</name>
<feature type="region of interest" description="Disordered" evidence="1">
    <location>
        <begin position="1"/>
        <end position="26"/>
    </location>
</feature>
<dbReference type="InterPro" id="IPR050218">
    <property type="entry name" value="LptD"/>
</dbReference>
<feature type="transmembrane region" description="Helical" evidence="2">
    <location>
        <begin position="37"/>
        <end position="55"/>
    </location>
</feature>
<dbReference type="PANTHER" id="PTHR30189">
    <property type="entry name" value="LPS-ASSEMBLY PROTEIN"/>
    <property type="match status" value="1"/>
</dbReference>
<keyword evidence="2" id="KW-0472">Membrane</keyword>
<feature type="region of interest" description="Disordered" evidence="1">
    <location>
        <begin position="189"/>
        <end position="228"/>
    </location>
</feature>
<sequence>MVSPSLGQVRATPNPAHRERPESSFVSRPGIKTHSRLWKLFTALAVLASLVIYFAPAAADDIAPAESTTKSDAIHISAEHSQDWHDGDTFTSVLRGRCHITQGGTDIAANEMVLWITKQADSGRDHVTAFLDGDVRVEQPGRTLTERSLLLDLVTGGGMTIHVRQRIEEKPATDDVLYRRAWQRRTRGTLPRIRQTQFRAPGPADESPPDGPSLQPFPETSDIPLNPTQNGIRRFQIFSRSQVPFNAVTQQSTDTVPPETVTIITGGVNVQVEGVRAPDGTLAGPIDLSADRVVMWRQGDGAFSAVGEESPDQPLRFYLEGNVVVRQGETVIKSKRGYYDARANQAYIMDAELRSKVPKIKNDVRVRANVIRQLAEQSFHAQGAWITTSEFGKPGYRIEASDIFLDPRPASWFFGGGEPEYNPETGLMEPEMQLWATTLNNTFRFDDLPLFYWPKLSFPAEEPDIPLRRLTYQSDNIFGSQIYTAWDVFMLAGWEEPENMRLNLLLNYFTERGFSIGTDSAYKGEDLFNIAGTYSGNSDSFYIHDSGHDNLGRRRRDLDLETKDRGRLRMRHRHNFPYDITFWGEVGYLTDYNFLEQYFEDEYDNGKDNETYGYAKQHLDNWAWSVIARGRVNDFFTQTEWLPRADLYTLSQPLFGGALTWTQHSWLANANLRTVQDPGPEIDPLFSPLPWDVDVGGNIASTKHELNAPFNLGPAIIVPYALGEVTYWEEDANAEQTTRLYGSLGVRGSLMFSKYMPEVQSDIFNLNGLAHKMLFTADYSYSESNVDLNDVPIYNEFNDNSQEEFTRHMITTTYGGMLPATVDPRFYAVRTGAGRSVTAPYHELVDDQQVARLAWRNRWQTKVGPLDRPRIKDWMILDFETSYFPDPNRDNFGEDFGLFGARYQWNVGARTSLYAGAGWDTFEGGQQLWDAGVLSKRTDRGSFFAGISQIKNSSGLDSQIVTLRVNYEMSPKWRSTVGTAYDIGENQDRGQSVTVTRQGKDFNLRVGASYNPSKNTSSIGISVEPRFINLRSNTFSGDSFSGSGGTR</sequence>
<keyword evidence="2" id="KW-1133">Transmembrane helix</keyword>
<accession>A0A517ZHA2</accession>
<gene>
    <name evidence="3" type="primary">lptD</name>
    <name evidence="3" type="ORF">Mal52_03040</name>
</gene>
<organism evidence="3 4">
    <name type="scientific">Symmachiella dynata</name>
    <dbReference type="NCBI Taxonomy" id="2527995"/>
    <lineage>
        <taxon>Bacteria</taxon>
        <taxon>Pseudomonadati</taxon>
        <taxon>Planctomycetota</taxon>
        <taxon>Planctomycetia</taxon>
        <taxon>Planctomycetales</taxon>
        <taxon>Planctomycetaceae</taxon>
        <taxon>Symmachiella</taxon>
    </lineage>
</organism>
<keyword evidence="4" id="KW-1185">Reference proteome</keyword>
<dbReference type="Proteomes" id="UP000319383">
    <property type="component" value="Chromosome"/>
</dbReference>
<protein>
    <submittedName>
        <fullName evidence="3">LPS-assembly protein LptD</fullName>
    </submittedName>
</protein>
<evidence type="ECO:0000313" key="3">
    <source>
        <dbReference type="EMBL" id="QDU41850.1"/>
    </source>
</evidence>
<dbReference type="SUPFAM" id="SSF56935">
    <property type="entry name" value="Porins"/>
    <property type="match status" value="1"/>
</dbReference>